<dbReference type="PRINTS" id="PR01506">
    <property type="entry name" value="TATBPROTEIN"/>
</dbReference>
<dbReference type="AlphaFoldDB" id="A0A1Y2T4K4"/>
<organism evidence="11 12">
    <name type="scientific">Symbiobacterium thermophilum</name>
    <dbReference type="NCBI Taxonomy" id="2734"/>
    <lineage>
        <taxon>Bacteria</taxon>
        <taxon>Bacillati</taxon>
        <taxon>Bacillota</taxon>
        <taxon>Clostridia</taxon>
        <taxon>Eubacteriales</taxon>
        <taxon>Symbiobacteriaceae</taxon>
        <taxon>Symbiobacterium</taxon>
    </lineage>
</organism>
<evidence type="ECO:0000256" key="8">
    <source>
        <dbReference type="ARBA" id="ARBA00023136"/>
    </source>
</evidence>
<evidence type="ECO:0000256" key="9">
    <source>
        <dbReference type="HAMAP-Rule" id="MF_00236"/>
    </source>
</evidence>
<dbReference type="InterPro" id="IPR006312">
    <property type="entry name" value="TatA/E"/>
</dbReference>
<dbReference type="HAMAP" id="MF_00236">
    <property type="entry name" value="TatA_E"/>
    <property type="match status" value="1"/>
</dbReference>
<keyword evidence="2 9" id="KW-0813">Transport</keyword>
<sequence length="67" mass="7238">MGRLGTTEIILILVVALLIFGPKKLPELARSVGESIRGFKDAMKGGLGEDIAEVKKELQEVKDSVTK</sequence>
<evidence type="ECO:0000256" key="7">
    <source>
        <dbReference type="ARBA" id="ARBA00023010"/>
    </source>
</evidence>
<keyword evidence="5 9" id="KW-0653">Protein transport</keyword>
<comment type="subcellular location">
    <subcellularLocation>
        <location evidence="1 9">Cell membrane</location>
        <topology evidence="1 9">Single-pass membrane protein</topology>
    </subcellularLocation>
</comment>
<dbReference type="EMBL" id="PIUK01000006">
    <property type="protein sequence ID" value="MBY6274891.1"/>
    <property type="molecule type" value="Genomic_DNA"/>
</dbReference>
<reference evidence="12" key="1">
    <citation type="submission" date="2016-04" db="EMBL/GenBank/DDBJ databases">
        <authorList>
            <person name="Antunes L.P."/>
            <person name="Martins L.F."/>
            <person name="Pereira R.V."/>
            <person name="Thomas A.M."/>
            <person name="Barbosa D."/>
            <person name="Nascimento L."/>
            <person name="Silva G.M."/>
            <person name="Condomitti G.W."/>
            <person name="Digiampietri L.A."/>
            <person name="Lombardi K.C."/>
            <person name="Ramos P.L."/>
            <person name="Quaggio R.B."/>
            <person name="Oliveira J.C."/>
            <person name="Pascon R.C."/>
            <person name="Cruz J.B."/>
            <person name="Silva A.M."/>
            <person name="Setubal J.C."/>
        </authorList>
    </citation>
    <scope>NUCLEOTIDE SEQUENCE [LARGE SCALE GENOMIC DNA]</scope>
</reference>
<protein>
    <recommendedName>
        <fullName evidence="9">Sec-independent protein translocase protein TatA</fullName>
    </recommendedName>
</protein>
<evidence type="ECO:0000256" key="5">
    <source>
        <dbReference type="ARBA" id="ARBA00022927"/>
    </source>
</evidence>
<dbReference type="Proteomes" id="UP000732377">
    <property type="component" value="Unassembled WGS sequence"/>
</dbReference>
<name>A0A1Y2T4K4_SYMTR</name>
<comment type="subunit">
    <text evidence="9">Forms a complex with TatC.</text>
</comment>
<dbReference type="NCBIfam" id="TIGR01411">
    <property type="entry name" value="tatAE"/>
    <property type="match status" value="1"/>
</dbReference>
<dbReference type="EMBL" id="LWLV01001462">
    <property type="protein sequence ID" value="OTA40607.1"/>
    <property type="molecule type" value="Genomic_DNA"/>
</dbReference>
<evidence type="ECO:0000256" key="2">
    <source>
        <dbReference type="ARBA" id="ARBA00022448"/>
    </source>
</evidence>
<reference evidence="11" key="2">
    <citation type="submission" date="2016-04" db="EMBL/GenBank/DDBJ databases">
        <authorList>
            <person name="Evans L.H."/>
            <person name="Alamgir A."/>
            <person name="Owens N."/>
            <person name="Weber N.D."/>
            <person name="Virtaneva K."/>
            <person name="Barbian K."/>
            <person name="Babar A."/>
            <person name="Rosenke K."/>
        </authorList>
    </citation>
    <scope>NUCLEOTIDE SEQUENCE [LARGE SCALE GENOMIC DNA]</scope>
    <source>
        <strain evidence="11">G2</strain>
    </source>
</reference>
<dbReference type="OMA" id="GPWQIAI"/>
<dbReference type="GO" id="GO:0043953">
    <property type="term" value="P:protein transport by the Tat complex"/>
    <property type="evidence" value="ECO:0007669"/>
    <property type="project" value="UniProtKB-UniRule"/>
</dbReference>
<comment type="function">
    <text evidence="9">Part of the twin-arginine translocation (Tat) system that transports large folded proteins containing a characteristic twin-arginine motif in their signal peptide across membranes. TatA could form the protein-conducting channel of the Tat system.</text>
</comment>
<dbReference type="GO" id="GO:0008320">
    <property type="term" value="F:protein transmembrane transporter activity"/>
    <property type="evidence" value="ECO:0007669"/>
    <property type="project" value="UniProtKB-UniRule"/>
</dbReference>
<evidence type="ECO:0000256" key="4">
    <source>
        <dbReference type="ARBA" id="ARBA00022692"/>
    </source>
</evidence>
<evidence type="ECO:0000256" key="6">
    <source>
        <dbReference type="ARBA" id="ARBA00022989"/>
    </source>
</evidence>
<feature type="transmembrane region" description="Helical" evidence="9">
    <location>
        <begin position="6"/>
        <end position="22"/>
    </location>
</feature>
<evidence type="ECO:0000313" key="12">
    <source>
        <dbReference type="Proteomes" id="UP000194267"/>
    </source>
</evidence>
<evidence type="ECO:0000256" key="1">
    <source>
        <dbReference type="ARBA" id="ARBA00004162"/>
    </source>
</evidence>
<dbReference type="Gene3D" id="1.20.5.3310">
    <property type="match status" value="1"/>
</dbReference>
<keyword evidence="3 9" id="KW-1003">Cell membrane</keyword>
<dbReference type="Proteomes" id="UP000194267">
    <property type="component" value="Unassembled WGS sequence"/>
</dbReference>
<reference evidence="10" key="3">
    <citation type="submission" date="2017-11" db="EMBL/GenBank/DDBJ databases">
        <title>Three new genomes from thermophilic consortium.</title>
        <authorList>
            <person name="Quaggio R."/>
            <person name="Amgarten D."/>
            <person name="Setubal J.C."/>
        </authorList>
    </citation>
    <scope>NUCLEOTIDE SEQUENCE</scope>
    <source>
        <strain evidence="10">ZCTH01-B2</strain>
    </source>
</reference>
<dbReference type="InterPro" id="IPR003369">
    <property type="entry name" value="TatA/B/E"/>
</dbReference>
<dbReference type="GO" id="GO:0033281">
    <property type="term" value="C:TAT protein transport complex"/>
    <property type="evidence" value="ECO:0007669"/>
    <property type="project" value="UniProtKB-UniRule"/>
</dbReference>
<dbReference type="Pfam" id="PF02416">
    <property type="entry name" value="TatA_B_E"/>
    <property type="match status" value="1"/>
</dbReference>
<dbReference type="RefSeq" id="WP_011195363.1">
    <property type="nucleotide sequence ID" value="NZ_JACSIR010000006.1"/>
</dbReference>
<evidence type="ECO:0000256" key="3">
    <source>
        <dbReference type="ARBA" id="ARBA00022475"/>
    </source>
</evidence>
<accession>A0A1Y2T4K4</accession>
<keyword evidence="6 9" id="KW-1133">Transmembrane helix</keyword>
<keyword evidence="7 9" id="KW-0811">Translocation</keyword>
<dbReference type="PANTHER" id="PTHR42982">
    <property type="entry name" value="SEC-INDEPENDENT PROTEIN TRANSLOCASE PROTEIN TATA"/>
    <property type="match status" value="1"/>
</dbReference>
<proteinExistence type="inferred from homology"/>
<gene>
    <name evidence="9" type="primary">tatA</name>
    <name evidence="11" type="ORF">A6D92_15335</name>
    <name evidence="10" type="ORF">CWE10_01535</name>
</gene>
<evidence type="ECO:0000313" key="10">
    <source>
        <dbReference type="EMBL" id="MBY6274891.1"/>
    </source>
</evidence>
<dbReference type="PANTHER" id="PTHR42982:SF1">
    <property type="entry name" value="SEC-INDEPENDENT PROTEIN TRANSLOCASE PROTEIN TATA"/>
    <property type="match status" value="1"/>
</dbReference>
<keyword evidence="4 9" id="KW-0812">Transmembrane</keyword>
<keyword evidence="8 9" id="KW-0472">Membrane</keyword>
<evidence type="ECO:0000313" key="11">
    <source>
        <dbReference type="EMBL" id="OTA40607.1"/>
    </source>
</evidence>
<comment type="similarity">
    <text evidence="9">Belongs to the TatA/E family.</text>
</comment>
<comment type="caution">
    <text evidence="11">The sequence shown here is derived from an EMBL/GenBank/DDBJ whole genome shotgun (WGS) entry which is preliminary data.</text>
</comment>
<dbReference type="NCBIfam" id="NF011430">
    <property type="entry name" value="PRK14861.1"/>
    <property type="match status" value="1"/>
</dbReference>